<dbReference type="AlphaFoldDB" id="A0A8X8X0Q3"/>
<dbReference type="PANTHER" id="PTHR48061:SF2">
    <property type="entry name" value="RECEPTOR LIKE PROTEIN 30-LIKE"/>
    <property type="match status" value="1"/>
</dbReference>
<evidence type="ECO:0000256" key="11">
    <source>
        <dbReference type="SAM" id="SignalP"/>
    </source>
</evidence>
<protein>
    <recommendedName>
        <fullName evidence="12">Leucine-rich repeat-containing N-terminal plant-type domain-containing protein</fullName>
    </recommendedName>
</protein>
<proteinExistence type="inferred from homology"/>
<evidence type="ECO:0000256" key="8">
    <source>
        <dbReference type="ARBA" id="ARBA00022989"/>
    </source>
</evidence>
<evidence type="ECO:0000256" key="10">
    <source>
        <dbReference type="ARBA" id="ARBA00023180"/>
    </source>
</evidence>
<dbReference type="Pfam" id="PF08263">
    <property type="entry name" value="LRRNT_2"/>
    <property type="match status" value="1"/>
</dbReference>
<sequence length="463" mass="51771">MLSNLLLFICILFSCFIFTAHSYNNKCLLHQETLLLQLKDELIFNSSLSTKLVRWNESGECCKWPGVECDASGHVVSLQLHDEGIYGGIGDSSSLFRFKYLQKLNLANNDFHFDLIPKGIGSLTYLTHLNLSYAGFRGQVPYEISFLKRLVSLDISSRDAFYFKTISVVHPNLEMLVQNLTELRELHLNGANMTSFHERENRGNITSSHLPNLTTLSMVGCILYGPLPKSIWQLHSLSILRLDETDLSAVSLHDLFTNFPSLTTLTLSGCRLKGSIPTSFASLTKLIHVDMSYNSLTGSLPSALFANLTKLIHVDLSSNSLAGSLPSTFFEGLSNLVHLYLEQNSFFGNIPCSLFALPSLLELDLRYNRFNGTFQLENFRSLPNLTSLRLSSNSLSVYVGNTNSSSYGGRKLKELCLSLCNLSSFPDFIKHLDLVTLDLSKNLIEGEIPSWIWGTQLDVLDLL</sequence>
<dbReference type="GO" id="GO:0051707">
    <property type="term" value="P:response to other organism"/>
    <property type="evidence" value="ECO:0007669"/>
    <property type="project" value="UniProtKB-ARBA"/>
</dbReference>
<dbReference type="PANTHER" id="PTHR48061">
    <property type="entry name" value="LEUCINE-RICH REPEAT RECEPTOR PROTEIN KINASE EMS1-LIKE-RELATED"/>
    <property type="match status" value="1"/>
</dbReference>
<keyword evidence="10" id="KW-0325">Glycoprotein</keyword>
<keyword evidence="4" id="KW-0433">Leucine-rich repeat</keyword>
<dbReference type="Proteomes" id="UP000298416">
    <property type="component" value="Unassembled WGS sequence"/>
</dbReference>
<comment type="caution">
    <text evidence="13">The sequence shown here is derived from an EMBL/GenBank/DDBJ whole genome shotgun (WGS) entry which is preliminary data.</text>
</comment>
<reference evidence="13" key="1">
    <citation type="submission" date="2018-01" db="EMBL/GenBank/DDBJ databases">
        <authorList>
            <person name="Mao J.F."/>
        </authorList>
    </citation>
    <scope>NUCLEOTIDE SEQUENCE</scope>
    <source>
        <strain evidence="13">Huo1</strain>
        <tissue evidence="13">Leaf</tissue>
    </source>
</reference>
<dbReference type="InterPro" id="IPR046956">
    <property type="entry name" value="RLP23-like"/>
</dbReference>
<organism evidence="13">
    <name type="scientific">Salvia splendens</name>
    <name type="common">Scarlet sage</name>
    <dbReference type="NCBI Taxonomy" id="180675"/>
    <lineage>
        <taxon>Eukaryota</taxon>
        <taxon>Viridiplantae</taxon>
        <taxon>Streptophyta</taxon>
        <taxon>Embryophyta</taxon>
        <taxon>Tracheophyta</taxon>
        <taxon>Spermatophyta</taxon>
        <taxon>Magnoliopsida</taxon>
        <taxon>eudicotyledons</taxon>
        <taxon>Gunneridae</taxon>
        <taxon>Pentapetalae</taxon>
        <taxon>asterids</taxon>
        <taxon>lamiids</taxon>
        <taxon>Lamiales</taxon>
        <taxon>Lamiaceae</taxon>
        <taxon>Nepetoideae</taxon>
        <taxon>Mentheae</taxon>
        <taxon>Salviinae</taxon>
        <taxon>Salvia</taxon>
        <taxon>Salvia subgen. Calosphace</taxon>
        <taxon>core Calosphace</taxon>
    </lineage>
</organism>
<comment type="similarity">
    <text evidence="2">Belongs to the RLP family.</text>
</comment>
<name>A0A8X8X0Q3_SALSN</name>
<dbReference type="InterPro" id="IPR001611">
    <property type="entry name" value="Leu-rich_rpt"/>
</dbReference>
<accession>A0A8X8X0Q3</accession>
<dbReference type="InterPro" id="IPR032675">
    <property type="entry name" value="LRR_dom_sf"/>
</dbReference>
<dbReference type="SMART" id="SM00369">
    <property type="entry name" value="LRR_TYP"/>
    <property type="match status" value="7"/>
</dbReference>
<keyword evidence="3" id="KW-1003">Cell membrane</keyword>
<evidence type="ECO:0000256" key="2">
    <source>
        <dbReference type="ARBA" id="ARBA00009592"/>
    </source>
</evidence>
<dbReference type="InterPro" id="IPR003591">
    <property type="entry name" value="Leu-rich_rpt_typical-subtyp"/>
</dbReference>
<feature type="chain" id="PRO_5036474532" description="Leucine-rich repeat-containing N-terminal plant-type domain-containing protein" evidence="11">
    <location>
        <begin position="23"/>
        <end position="463"/>
    </location>
</feature>
<dbReference type="GO" id="GO:0006952">
    <property type="term" value="P:defense response"/>
    <property type="evidence" value="ECO:0007669"/>
    <property type="project" value="UniProtKB-ARBA"/>
</dbReference>
<evidence type="ECO:0000256" key="9">
    <source>
        <dbReference type="ARBA" id="ARBA00023136"/>
    </source>
</evidence>
<evidence type="ECO:0000259" key="12">
    <source>
        <dbReference type="Pfam" id="PF08263"/>
    </source>
</evidence>
<evidence type="ECO:0000256" key="7">
    <source>
        <dbReference type="ARBA" id="ARBA00022737"/>
    </source>
</evidence>
<feature type="signal peptide" evidence="11">
    <location>
        <begin position="1"/>
        <end position="22"/>
    </location>
</feature>
<dbReference type="EMBL" id="PNBA02000013">
    <property type="protein sequence ID" value="KAG6404635.1"/>
    <property type="molecule type" value="Genomic_DNA"/>
</dbReference>
<dbReference type="SUPFAM" id="SSF52047">
    <property type="entry name" value="RNI-like"/>
    <property type="match status" value="1"/>
</dbReference>
<comment type="subcellular location">
    <subcellularLocation>
        <location evidence="1">Cell membrane</location>
        <topology evidence="1">Single-pass type I membrane protein</topology>
    </subcellularLocation>
</comment>
<keyword evidence="14" id="KW-1185">Reference proteome</keyword>
<keyword evidence="9" id="KW-0472">Membrane</keyword>
<dbReference type="InterPro" id="IPR013210">
    <property type="entry name" value="LRR_N_plant-typ"/>
</dbReference>
<evidence type="ECO:0000313" key="13">
    <source>
        <dbReference type="EMBL" id="KAG6404635.1"/>
    </source>
</evidence>
<gene>
    <name evidence="13" type="ORF">SASPL_136886</name>
</gene>
<keyword evidence="5" id="KW-0812">Transmembrane</keyword>
<keyword evidence="8" id="KW-1133">Transmembrane helix</keyword>
<dbReference type="Pfam" id="PF00560">
    <property type="entry name" value="LRR_1"/>
    <property type="match status" value="1"/>
</dbReference>
<evidence type="ECO:0000313" key="14">
    <source>
        <dbReference type="Proteomes" id="UP000298416"/>
    </source>
</evidence>
<evidence type="ECO:0000256" key="5">
    <source>
        <dbReference type="ARBA" id="ARBA00022692"/>
    </source>
</evidence>
<evidence type="ECO:0000256" key="4">
    <source>
        <dbReference type="ARBA" id="ARBA00022614"/>
    </source>
</evidence>
<keyword evidence="7" id="KW-0677">Repeat</keyword>
<evidence type="ECO:0000256" key="3">
    <source>
        <dbReference type="ARBA" id="ARBA00022475"/>
    </source>
</evidence>
<evidence type="ECO:0000256" key="1">
    <source>
        <dbReference type="ARBA" id="ARBA00004251"/>
    </source>
</evidence>
<evidence type="ECO:0000256" key="6">
    <source>
        <dbReference type="ARBA" id="ARBA00022729"/>
    </source>
</evidence>
<dbReference type="Pfam" id="PF13855">
    <property type="entry name" value="LRR_8"/>
    <property type="match status" value="1"/>
</dbReference>
<feature type="domain" description="Leucine-rich repeat-containing N-terminal plant-type" evidence="12">
    <location>
        <begin position="30"/>
        <end position="70"/>
    </location>
</feature>
<dbReference type="Gene3D" id="3.80.10.10">
    <property type="entry name" value="Ribonuclease Inhibitor"/>
    <property type="match status" value="3"/>
</dbReference>
<dbReference type="GO" id="GO:0005886">
    <property type="term" value="C:plasma membrane"/>
    <property type="evidence" value="ECO:0007669"/>
    <property type="project" value="UniProtKB-SubCell"/>
</dbReference>
<reference evidence="13" key="2">
    <citation type="submission" date="2020-08" db="EMBL/GenBank/DDBJ databases">
        <title>Plant Genome Project.</title>
        <authorList>
            <person name="Zhang R.-G."/>
        </authorList>
    </citation>
    <scope>NUCLEOTIDE SEQUENCE</scope>
    <source>
        <strain evidence="13">Huo1</strain>
        <tissue evidence="13">Leaf</tissue>
    </source>
</reference>
<keyword evidence="6 11" id="KW-0732">Signal</keyword>